<reference evidence="1 2" key="1">
    <citation type="submission" date="2024-04" db="EMBL/GenBank/DDBJ databases">
        <authorList>
            <person name="Fracassetti M."/>
        </authorList>
    </citation>
    <scope>NUCLEOTIDE SEQUENCE [LARGE SCALE GENOMIC DNA]</scope>
</reference>
<dbReference type="AlphaFoldDB" id="A0AAV2DBG0"/>
<keyword evidence="2" id="KW-1185">Reference proteome</keyword>
<protein>
    <submittedName>
        <fullName evidence="1">Uncharacterized protein</fullName>
    </submittedName>
</protein>
<sequence>MLVDVEFCHVPQKCEKCGLFGHDCAYPGGEVKRVWVVKQPKVKEVISASAKGKEQMVEMVVAQAYSQETASEVAGIQAEASVQVMVVEQVSETMVVPVESVVGDNSSTPEPDDGFHVVTSRKHRVRAPDPASVAKSPWNLFSGQKKMRCNWMIKLSLH</sequence>
<name>A0AAV2DBG0_9ROSI</name>
<gene>
    <name evidence="1" type="ORF">LTRI10_LOCUS13261</name>
</gene>
<organism evidence="1 2">
    <name type="scientific">Linum trigynum</name>
    <dbReference type="NCBI Taxonomy" id="586398"/>
    <lineage>
        <taxon>Eukaryota</taxon>
        <taxon>Viridiplantae</taxon>
        <taxon>Streptophyta</taxon>
        <taxon>Embryophyta</taxon>
        <taxon>Tracheophyta</taxon>
        <taxon>Spermatophyta</taxon>
        <taxon>Magnoliopsida</taxon>
        <taxon>eudicotyledons</taxon>
        <taxon>Gunneridae</taxon>
        <taxon>Pentapetalae</taxon>
        <taxon>rosids</taxon>
        <taxon>fabids</taxon>
        <taxon>Malpighiales</taxon>
        <taxon>Linaceae</taxon>
        <taxon>Linum</taxon>
    </lineage>
</organism>
<dbReference type="Proteomes" id="UP001497516">
    <property type="component" value="Chromosome 2"/>
</dbReference>
<dbReference type="EMBL" id="OZ034815">
    <property type="protein sequence ID" value="CAL1371181.1"/>
    <property type="molecule type" value="Genomic_DNA"/>
</dbReference>
<evidence type="ECO:0000313" key="1">
    <source>
        <dbReference type="EMBL" id="CAL1371181.1"/>
    </source>
</evidence>
<evidence type="ECO:0000313" key="2">
    <source>
        <dbReference type="Proteomes" id="UP001497516"/>
    </source>
</evidence>
<proteinExistence type="predicted"/>
<accession>A0AAV2DBG0</accession>